<keyword evidence="2" id="KW-1185">Reference proteome</keyword>
<organism evidence="1 2">
    <name type="scientific">Jimgerdemannia flammicorona</name>
    <dbReference type="NCBI Taxonomy" id="994334"/>
    <lineage>
        <taxon>Eukaryota</taxon>
        <taxon>Fungi</taxon>
        <taxon>Fungi incertae sedis</taxon>
        <taxon>Mucoromycota</taxon>
        <taxon>Mucoromycotina</taxon>
        <taxon>Endogonomycetes</taxon>
        <taxon>Endogonales</taxon>
        <taxon>Endogonaceae</taxon>
        <taxon>Jimgerdemannia</taxon>
    </lineage>
</organism>
<comment type="caution">
    <text evidence="1">The sequence shown here is derived from an EMBL/GenBank/DDBJ whole genome shotgun (WGS) entry which is preliminary data.</text>
</comment>
<dbReference type="Proteomes" id="UP000274822">
    <property type="component" value="Unassembled WGS sequence"/>
</dbReference>
<evidence type="ECO:0000313" key="1">
    <source>
        <dbReference type="EMBL" id="RUS25793.1"/>
    </source>
</evidence>
<gene>
    <name evidence="1" type="ORF">BC938DRAFT_471659</name>
</gene>
<dbReference type="EMBL" id="RBNJ01012007">
    <property type="protein sequence ID" value="RUS25793.1"/>
    <property type="molecule type" value="Genomic_DNA"/>
</dbReference>
<proteinExistence type="predicted"/>
<accession>A0A433Q7P2</accession>
<sequence>MHCIYIITIAVGDKYMARNGFSIMGMHIDLPCLKVCGLEVPLLMTDREWPIIFISQSNHKKKHEGYLQVGCELPMQIMFEVHR</sequence>
<dbReference type="AlphaFoldDB" id="A0A433Q7P2"/>
<evidence type="ECO:0000313" key="2">
    <source>
        <dbReference type="Proteomes" id="UP000274822"/>
    </source>
</evidence>
<reference evidence="1 2" key="1">
    <citation type="journal article" date="2018" name="New Phytol.">
        <title>Phylogenomics of Endogonaceae and evolution of mycorrhizas within Mucoromycota.</title>
        <authorList>
            <person name="Chang Y."/>
            <person name="Desiro A."/>
            <person name="Na H."/>
            <person name="Sandor L."/>
            <person name="Lipzen A."/>
            <person name="Clum A."/>
            <person name="Barry K."/>
            <person name="Grigoriev I.V."/>
            <person name="Martin F.M."/>
            <person name="Stajich J.E."/>
            <person name="Smith M.E."/>
            <person name="Bonito G."/>
            <person name="Spatafora J.W."/>
        </authorList>
    </citation>
    <scope>NUCLEOTIDE SEQUENCE [LARGE SCALE GENOMIC DNA]</scope>
    <source>
        <strain evidence="1 2">AD002</strain>
    </source>
</reference>
<protein>
    <submittedName>
        <fullName evidence="1">Uncharacterized protein</fullName>
    </submittedName>
</protein>
<name>A0A433Q7P2_9FUNG</name>